<keyword evidence="3" id="KW-0328">Glycosyltransferase</keyword>
<dbReference type="Pfam" id="PF00156">
    <property type="entry name" value="Pribosyltran"/>
    <property type="match status" value="1"/>
</dbReference>
<dbReference type="KEGG" id="dcb:C3Y92_04190"/>
<dbReference type="PANTHER" id="PTHR47505">
    <property type="entry name" value="DNA UTILIZATION PROTEIN YHGH"/>
    <property type="match status" value="1"/>
</dbReference>
<dbReference type="AlphaFoldDB" id="A0A4V0YRD6"/>
<sequence>MPGLAALLRRFGRCLLAACDRCQACQGLLPAHTALPLCPACRDRLAPRLGGFCPRCGAMGQDADAAPGLCLDCRQGGRPWDGFAFHGRYEGLLRQLVLGFKFHGRLGQGRLLAGFLAVAWRRAAASNGPGSPDATPDLLVPTPLHPRRLAWRGFNQSLELARLLGREIGAPLAPQALVRLRDTVPQSSLPGRERRTNLTGAFAADPAQVAGRRVLLIDDVMTTGATVETAAQALRRAGAVRVDVAVAAR</sequence>
<evidence type="ECO:0000313" key="3">
    <source>
        <dbReference type="EMBL" id="QAZ69432.1"/>
    </source>
</evidence>
<keyword evidence="4" id="KW-1185">Reference proteome</keyword>
<dbReference type="OrthoDB" id="9779910at2"/>
<dbReference type="InterPro" id="IPR051910">
    <property type="entry name" value="ComF/GntX_DNA_util-trans"/>
</dbReference>
<dbReference type="InterPro" id="IPR029057">
    <property type="entry name" value="PRTase-like"/>
</dbReference>
<proteinExistence type="inferred from homology"/>
<accession>A0A4V0YRD6</accession>
<evidence type="ECO:0000313" key="4">
    <source>
        <dbReference type="Proteomes" id="UP000293296"/>
    </source>
</evidence>
<feature type="domain" description="Phosphoribosyltransferase" evidence="2">
    <location>
        <begin position="169"/>
        <end position="248"/>
    </location>
</feature>
<dbReference type="Gene3D" id="3.40.50.2020">
    <property type="match status" value="1"/>
</dbReference>
<name>A0A4V0YRD6_9BACT</name>
<dbReference type="EMBL" id="CP026538">
    <property type="protein sequence ID" value="QAZ69432.1"/>
    <property type="molecule type" value="Genomic_DNA"/>
</dbReference>
<organism evidence="3 4">
    <name type="scientific">Solidesulfovibrio carbinolicus</name>
    <dbReference type="NCBI Taxonomy" id="296842"/>
    <lineage>
        <taxon>Bacteria</taxon>
        <taxon>Pseudomonadati</taxon>
        <taxon>Thermodesulfobacteriota</taxon>
        <taxon>Desulfovibrionia</taxon>
        <taxon>Desulfovibrionales</taxon>
        <taxon>Desulfovibrionaceae</taxon>
        <taxon>Solidesulfovibrio</taxon>
    </lineage>
</organism>
<protein>
    <submittedName>
        <fullName evidence="3">Amidophosphoribosyltransferase</fullName>
    </submittedName>
</protein>
<dbReference type="GO" id="GO:0016757">
    <property type="term" value="F:glycosyltransferase activity"/>
    <property type="evidence" value="ECO:0007669"/>
    <property type="project" value="UniProtKB-KW"/>
</dbReference>
<comment type="similarity">
    <text evidence="1">Belongs to the ComF/GntX family.</text>
</comment>
<dbReference type="CDD" id="cd06223">
    <property type="entry name" value="PRTases_typeI"/>
    <property type="match status" value="1"/>
</dbReference>
<gene>
    <name evidence="3" type="ORF">C3Y92_04190</name>
</gene>
<dbReference type="PANTHER" id="PTHR47505:SF1">
    <property type="entry name" value="DNA UTILIZATION PROTEIN YHGH"/>
    <property type="match status" value="1"/>
</dbReference>
<dbReference type="InterPro" id="IPR000836">
    <property type="entry name" value="PRTase_dom"/>
</dbReference>
<evidence type="ECO:0000256" key="1">
    <source>
        <dbReference type="ARBA" id="ARBA00008007"/>
    </source>
</evidence>
<keyword evidence="3" id="KW-0808">Transferase</keyword>
<dbReference type="Proteomes" id="UP000293296">
    <property type="component" value="Chromosome"/>
</dbReference>
<evidence type="ECO:0000259" key="2">
    <source>
        <dbReference type="Pfam" id="PF00156"/>
    </source>
</evidence>
<reference evidence="3 4" key="1">
    <citation type="submission" date="2018-02" db="EMBL/GenBank/DDBJ databases">
        <title>Genome sequence of Desulfovibrio carbinolicus DSM 3852.</title>
        <authorList>
            <person name="Wilbanks E."/>
            <person name="Skennerton C.T."/>
            <person name="Orphan V.J."/>
        </authorList>
    </citation>
    <scope>NUCLEOTIDE SEQUENCE [LARGE SCALE GENOMIC DNA]</scope>
    <source>
        <strain evidence="3 4">DSM 3852</strain>
    </source>
</reference>
<dbReference type="SUPFAM" id="SSF53271">
    <property type="entry name" value="PRTase-like"/>
    <property type="match status" value="1"/>
</dbReference>